<dbReference type="PROSITE" id="PS51257">
    <property type="entry name" value="PROKAR_LIPOPROTEIN"/>
    <property type="match status" value="1"/>
</dbReference>
<dbReference type="AlphaFoldDB" id="A0A7K1S9S6"/>
<protein>
    <recommendedName>
        <fullName evidence="4">Lipocalin-like domain-containing protein</fullName>
    </recommendedName>
</protein>
<organism evidence="2 3">
    <name type="scientific">Spirosoma arboris</name>
    <dbReference type="NCBI Taxonomy" id="2682092"/>
    <lineage>
        <taxon>Bacteria</taxon>
        <taxon>Pseudomonadati</taxon>
        <taxon>Bacteroidota</taxon>
        <taxon>Cytophagia</taxon>
        <taxon>Cytophagales</taxon>
        <taxon>Cytophagaceae</taxon>
        <taxon>Spirosoma</taxon>
    </lineage>
</organism>
<evidence type="ECO:0000313" key="2">
    <source>
        <dbReference type="EMBL" id="MVM30521.1"/>
    </source>
</evidence>
<sequence length="149" mass="15990">MKKLILFLCVTLAFSACKKGENDIAPENPADAVAGTYTLTSFYYAAGSDEIDLPKMPYSQSGQTISGTVKLAATSQDHITLTLILKVTGQTDSSIDIDNIQVKKTSEAYGLYLDGELVADADGDNIIFNVSETDAQTNEPIALKFNAKK</sequence>
<gene>
    <name evidence="2" type="ORF">GO755_10795</name>
</gene>
<evidence type="ECO:0008006" key="4">
    <source>
        <dbReference type="Google" id="ProtNLM"/>
    </source>
</evidence>
<feature type="chain" id="PRO_5029629400" description="Lipocalin-like domain-containing protein" evidence="1">
    <location>
        <begin position="19"/>
        <end position="149"/>
    </location>
</feature>
<keyword evidence="3" id="KW-1185">Reference proteome</keyword>
<dbReference type="EMBL" id="WPIN01000003">
    <property type="protein sequence ID" value="MVM30521.1"/>
    <property type="molecule type" value="Genomic_DNA"/>
</dbReference>
<dbReference type="Proteomes" id="UP000436006">
    <property type="component" value="Unassembled WGS sequence"/>
</dbReference>
<name>A0A7K1S9S6_9BACT</name>
<proteinExistence type="predicted"/>
<reference evidence="2 3" key="1">
    <citation type="submission" date="2019-12" db="EMBL/GenBank/DDBJ databases">
        <title>Spirosoma sp. HMF4905 genome sequencing and assembly.</title>
        <authorList>
            <person name="Kang H."/>
            <person name="Cha I."/>
            <person name="Kim H."/>
            <person name="Joh K."/>
        </authorList>
    </citation>
    <scope>NUCLEOTIDE SEQUENCE [LARGE SCALE GENOMIC DNA]</scope>
    <source>
        <strain evidence="2 3">HMF4905</strain>
    </source>
</reference>
<dbReference type="RefSeq" id="WP_157584749.1">
    <property type="nucleotide sequence ID" value="NZ_WPIN01000003.1"/>
</dbReference>
<evidence type="ECO:0000313" key="3">
    <source>
        <dbReference type="Proteomes" id="UP000436006"/>
    </source>
</evidence>
<comment type="caution">
    <text evidence="2">The sequence shown here is derived from an EMBL/GenBank/DDBJ whole genome shotgun (WGS) entry which is preliminary data.</text>
</comment>
<keyword evidence="1" id="KW-0732">Signal</keyword>
<feature type="signal peptide" evidence="1">
    <location>
        <begin position="1"/>
        <end position="18"/>
    </location>
</feature>
<accession>A0A7K1S9S6</accession>
<evidence type="ECO:0000256" key="1">
    <source>
        <dbReference type="SAM" id="SignalP"/>
    </source>
</evidence>